<keyword evidence="1" id="KW-1133">Transmembrane helix</keyword>
<dbReference type="RefSeq" id="WP_103918934.1">
    <property type="nucleotide sequence ID" value="NZ_FMSV02000135.1"/>
</dbReference>
<accession>A0A1H6F423</accession>
<keyword evidence="1" id="KW-0472">Membrane</keyword>
<protein>
    <submittedName>
        <fullName evidence="2">Uncharacterized protein</fullName>
    </submittedName>
</protein>
<dbReference type="Proteomes" id="UP000236724">
    <property type="component" value="Unassembled WGS sequence"/>
</dbReference>
<keyword evidence="3" id="KW-1185">Reference proteome</keyword>
<dbReference type="OrthoDB" id="9342663at2"/>
<feature type="transmembrane region" description="Helical" evidence="1">
    <location>
        <begin position="88"/>
        <end position="113"/>
    </location>
</feature>
<sequence length="437" mass="49189">MRSVVVILFIILIMPDIANATTEYATFESFYKESSAIKWILSAVVALILAATIFFTGGTATPIVASIGSWVGGMMGLSGIAATKAGLALLGGGSIASGGFGVIGGTTLLSAALSFSTNVVFDYAIEEAITEYQYKNLVDYSKKMLTLPLPVNDSGSEKYKETIKLLSVINKEQPTFSSNNQKIIKNAIKLMQRTKDISNINDKSKNYALLSLLYFISNDYINAKKYSSLLIKYTKQLGIKSTLPSFIYATSSLYDENIDLSFITKHYFYYSIMQEPDNPLIPILFSIYLDRIFIRFDCCTYDDYLVYKNSLKNIFIIIKSNSIDNKKLNYTILLTRYIELIKLNQQKIISLATTNNKTIRNNSKTLLEINNSLNIYYNLINEANNIIKHLSSLGGNSTDRKNVIYFYNLLKKNYKKDGKRLEILIDNLKKYQENLIG</sequence>
<feature type="transmembrane region" description="Helical" evidence="1">
    <location>
        <begin position="36"/>
        <end position="56"/>
    </location>
</feature>
<dbReference type="AlphaFoldDB" id="A0A1H6F423"/>
<evidence type="ECO:0000313" key="2">
    <source>
        <dbReference type="EMBL" id="SEH04928.1"/>
    </source>
</evidence>
<dbReference type="EMBL" id="FMSV02000135">
    <property type="protein sequence ID" value="SEH04928.1"/>
    <property type="molecule type" value="Genomic_DNA"/>
</dbReference>
<name>A0A1H6F423_9GAMM</name>
<reference evidence="2 3" key="1">
    <citation type="submission" date="2016-10" db="EMBL/GenBank/DDBJ databases">
        <authorList>
            <person name="de Groot N.N."/>
        </authorList>
    </citation>
    <scope>NUCLEOTIDE SEQUENCE [LARGE SCALE GENOMIC DNA]</scope>
    <source>
        <strain evidence="2">MBHS1</strain>
    </source>
</reference>
<keyword evidence="1" id="KW-0812">Transmembrane</keyword>
<evidence type="ECO:0000256" key="1">
    <source>
        <dbReference type="SAM" id="Phobius"/>
    </source>
</evidence>
<proteinExistence type="predicted"/>
<gene>
    <name evidence="2" type="ORF">MBHS_00781</name>
</gene>
<organism evidence="2 3">
    <name type="scientific">Candidatus Venteria ishoeyi</name>
    <dbReference type="NCBI Taxonomy" id="1899563"/>
    <lineage>
        <taxon>Bacteria</taxon>
        <taxon>Pseudomonadati</taxon>
        <taxon>Pseudomonadota</taxon>
        <taxon>Gammaproteobacteria</taxon>
        <taxon>Thiotrichales</taxon>
        <taxon>Thiotrichaceae</taxon>
        <taxon>Venteria</taxon>
    </lineage>
</organism>
<evidence type="ECO:0000313" key="3">
    <source>
        <dbReference type="Proteomes" id="UP000236724"/>
    </source>
</evidence>